<dbReference type="GO" id="GO:0034975">
    <property type="term" value="P:protein folding in endoplasmic reticulum"/>
    <property type="evidence" value="ECO:0007669"/>
    <property type="project" value="TreeGrafter"/>
</dbReference>
<keyword evidence="4 9" id="KW-0812">Transmembrane</keyword>
<dbReference type="GeneID" id="100904317"/>
<sequence>MSETKVRKSKEPSGETIVLSDTAMRHNTSVLSFTRTTVSVLSGCSAGILGLTSLYGFLFYFVTALILWAMLVVKNHNSWQKFLKSRFTFLTHSLLGGLFTYILFWTFSYGMVHVY</sequence>
<dbReference type="InterPro" id="IPR008504">
    <property type="entry name" value="Emc6"/>
</dbReference>
<evidence type="ECO:0000256" key="6">
    <source>
        <dbReference type="ARBA" id="ARBA00022989"/>
    </source>
</evidence>
<evidence type="ECO:0000256" key="4">
    <source>
        <dbReference type="ARBA" id="ARBA00022692"/>
    </source>
</evidence>
<dbReference type="KEGG" id="goe:100904317"/>
<gene>
    <name evidence="11" type="primary">LOC100904317</name>
</gene>
<evidence type="ECO:0000256" key="3">
    <source>
        <dbReference type="ARBA" id="ARBA00020827"/>
    </source>
</evidence>
<keyword evidence="7 9" id="KW-0472">Membrane</keyword>
<accession>A0AAJ7L5S5</accession>
<keyword evidence="5" id="KW-0256">Endoplasmic reticulum</keyword>
<organism evidence="10 11">
    <name type="scientific">Galendromus occidentalis</name>
    <name type="common">western predatory mite</name>
    <dbReference type="NCBI Taxonomy" id="34638"/>
    <lineage>
        <taxon>Eukaryota</taxon>
        <taxon>Metazoa</taxon>
        <taxon>Ecdysozoa</taxon>
        <taxon>Arthropoda</taxon>
        <taxon>Chelicerata</taxon>
        <taxon>Arachnida</taxon>
        <taxon>Acari</taxon>
        <taxon>Parasitiformes</taxon>
        <taxon>Mesostigmata</taxon>
        <taxon>Gamasina</taxon>
        <taxon>Phytoseioidea</taxon>
        <taxon>Phytoseiidae</taxon>
        <taxon>Typhlodrominae</taxon>
        <taxon>Galendromus</taxon>
    </lineage>
</organism>
<dbReference type="CTD" id="83460"/>
<comment type="subcellular location">
    <subcellularLocation>
        <location evidence="1">Endoplasmic reticulum membrane</location>
        <topology evidence="1">Multi-pass membrane protein</topology>
    </subcellularLocation>
</comment>
<evidence type="ECO:0000256" key="8">
    <source>
        <dbReference type="ARBA" id="ARBA00031072"/>
    </source>
</evidence>
<feature type="transmembrane region" description="Helical" evidence="9">
    <location>
        <begin position="94"/>
        <end position="112"/>
    </location>
</feature>
<dbReference type="GO" id="GO:0000045">
    <property type="term" value="P:autophagosome assembly"/>
    <property type="evidence" value="ECO:0007669"/>
    <property type="project" value="TreeGrafter"/>
</dbReference>
<evidence type="ECO:0000256" key="9">
    <source>
        <dbReference type="SAM" id="Phobius"/>
    </source>
</evidence>
<evidence type="ECO:0000313" key="10">
    <source>
        <dbReference type="Proteomes" id="UP000694867"/>
    </source>
</evidence>
<evidence type="ECO:0000256" key="7">
    <source>
        <dbReference type="ARBA" id="ARBA00023136"/>
    </source>
</evidence>
<evidence type="ECO:0000256" key="2">
    <source>
        <dbReference type="ARBA" id="ARBA00009436"/>
    </source>
</evidence>
<feature type="transmembrane region" description="Helical" evidence="9">
    <location>
        <begin position="54"/>
        <end position="73"/>
    </location>
</feature>
<dbReference type="Pfam" id="PF07019">
    <property type="entry name" value="EMC6"/>
    <property type="match status" value="1"/>
</dbReference>
<keyword evidence="10" id="KW-1185">Reference proteome</keyword>
<dbReference type="GO" id="GO:0072546">
    <property type="term" value="C:EMC complex"/>
    <property type="evidence" value="ECO:0007669"/>
    <property type="project" value="InterPro"/>
</dbReference>
<comment type="similarity">
    <text evidence="2">Belongs to the EMC6 family.</text>
</comment>
<name>A0AAJ7L5S5_9ACAR</name>
<keyword evidence="6 9" id="KW-1133">Transmembrane helix</keyword>
<dbReference type="InterPro" id="IPR029008">
    <property type="entry name" value="EMC6-like"/>
</dbReference>
<dbReference type="PANTHER" id="PTHR20994:SF0">
    <property type="entry name" value="ER MEMBRANE PROTEIN COMPLEX SUBUNIT 6"/>
    <property type="match status" value="1"/>
</dbReference>
<dbReference type="AlphaFoldDB" id="A0AAJ7L5S5"/>
<proteinExistence type="inferred from homology"/>
<evidence type="ECO:0000313" key="11">
    <source>
        <dbReference type="RefSeq" id="XP_018494671.1"/>
    </source>
</evidence>
<dbReference type="RefSeq" id="XP_018494671.1">
    <property type="nucleotide sequence ID" value="XM_018639155.1"/>
</dbReference>
<dbReference type="PANTHER" id="PTHR20994">
    <property type="entry name" value="ER MEMBRANE PROTEIN COMPLEX SUBUNIT 6"/>
    <property type="match status" value="1"/>
</dbReference>
<evidence type="ECO:0000256" key="5">
    <source>
        <dbReference type="ARBA" id="ARBA00022824"/>
    </source>
</evidence>
<reference evidence="11" key="1">
    <citation type="submission" date="2025-08" db="UniProtKB">
        <authorList>
            <consortium name="RefSeq"/>
        </authorList>
    </citation>
    <scope>IDENTIFICATION</scope>
</reference>
<evidence type="ECO:0000256" key="1">
    <source>
        <dbReference type="ARBA" id="ARBA00004477"/>
    </source>
</evidence>
<dbReference type="Proteomes" id="UP000694867">
    <property type="component" value="Unplaced"/>
</dbReference>
<protein>
    <recommendedName>
        <fullName evidence="3">ER membrane protein complex subunit 6</fullName>
    </recommendedName>
    <alternativeName>
        <fullName evidence="8">Transmembrane protein 93</fullName>
    </alternativeName>
</protein>